<evidence type="ECO:0000313" key="5">
    <source>
        <dbReference type="EMBL" id="QNO43230.1"/>
    </source>
</evidence>
<feature type="domain" description="ABC transporter" evidence="3">
    <location>
        <begin position="5"/>
        <end position="256"/>
    </location>
</feature>
<dbReference type="SMART" id="SM00382">
    <property type="entry name" value="AAA"/>
    <property type="match status" value="2"/>
</dbReference>
<dbReference type="SUPFAM" id="SSF52540">
    <property type="entry name" value="P-loop containing nucleoside triphosphate hydrolases"/>
    <property type="match status" value="2"/>
</dbReference>
<evidence type="ECO:0000259" key="3">
    <source>
        <dbReference type="PROSITE" id="PS50893"/>
    </source>
</evidence>
<dbReference type="AlphaFoldDB" id="A0A7G9YBH6"/>
<evidence type="ECO:0000256" key="2">
    <source>
        <dbReference type="ARBA" id="ARBA00022840"/>
    </source>
</evidence>
<reference evidence="6" key="1">
    <citation type="submission" date="2020-06" db="EMBL/GenBank/DDBJ databases">
        <title>Unique genomic features of the anaerobic methanotrophic archaea.</title>
        <authorList>
            <person name="Chadwick G.L."/>
            <person name="Skennerton C.T."/>
            <person name="Laso-Perez R."/>
            <person name="Leu A.O."/>
            <person name="Speth D.R."/>
            <person name="Yu H."/>
            <person name="Morgan-Lang C."/>
            <person name="Hatzenpichler R."/>
            <person name="Goudeau D."/>
            <person name="Malmstrom R."/>
            <person name="Brazelton W.J."/>
            <person name="Woyke T."/>
            <person name="Hallam S.J."/>
            <person name="Tyson G.W."/>
            <person name="Wegener G."/>
            <person name="Boetius A."/>
            <person name="Orphan V."/>
        </authorList>
    </citation>
    <scope>NUCLEOTIDE SEQUENCE</scope>
</reference>
<protein>
    <submittedName>
        <fullName evidence="6">Vitamin B12 import ATP-binding protein BtuD</fullName>
    </submittedName>
</protein>
<dbReference type="InterPro" id="IPR003593">
    <property type="entry name" value="AAA+_ATPase"/>
</dbReference>
<evidence type="ECO:0000313" key="4">
    <source>
        <dbReference type="EMBL" id="QNO42211.1"/>
    </source>
</evidence>
<dbReference type="InterPro" id="IPR003439">
    <property type="entry name" value="ABC_transporter-like_ATP-bd"/>
</dbReference>
<dbReference type="EMBL" id="MT631136">
    <property type="protein sequence ID" value="QNO45629.1"/>
    <property type="molecule type" value="Genomic_DNA"/>
</dbReference>
<dbReference type="EMBL" id="MT630718">
    <property type="protein sequence ID" value="QNO42211.1"/>
    <property type="molecule type" value="Genomic_DNA"/>
</dbReference>
<dbReference type="PROSITE" id="PS00211">
    <property type="entry name" value="ABC_TRANSPORTER_1"/>
    <property type="match status" value="2"/>
</dbReference>
<evidence type="ECO:0000313" key="6">
    <source>
        <dbReference type="EMBL" id="QNO45360.1"/>
    </source>
</evidence>
<dbReference type="PROSITE" id="PS50893">
    <property type="entry name" value="ABC_TRANSPORTER_2"/>
    <property type="match status" value="2"/>
</dbReference>
<dbReference type="InterPro" id="IPR027417">
    <property type="entry name" value="P-loop_NTPase"/>
</dbReference>
<keyword evidence="2 6" id="KW-0067">ATP-binding</keyword>
<keyword evidence="1" id="KW-0547">Nucleotide-binding</keyword>
<proteinExistence type="predicted"/>
<organism evidence="6">
    <name type="scientific">Candidatus Methanogaster sp. ANME-2c ERB4</name>
    <dbReference type="NCBI Taxonomy" id="2759911"/>
    <lineage>
        <taxon>Archaea</taxon>
        <taxon>Methanobacteriati</taxon>
        <taxon>Methanobacteriota</taxon>
        <taxon>Stenosarchaea group</taxon>
        <taxon>Methanomicrobia</taxon>
        <taxon>Methanosarcinales</taxon>
        <taxon>ANME-2 cluster</taxon>
        <taxon>Candidatus Methanogasteraceae</taxon>
        <taxon>Candidatus Methanogaster</taxon>
    </lineage>
</organism>
<dbReference type="InterPro" id="IPR017871">
    <property type="entry name" value="ABC_transporter-like_CS"/>
</dbReference>
<dbReference type="EMBL" id="MT630800">
    <property type="protein sequence ID" value="QNO43230.1"/>
    <property type="molecule type" value="Genomic_DNA"/>
</dbReference>
<dbReference type="GO" id="GO:0019700">
    <property type="term" value="P:organic phosphonate catabolic process"/>
    <property type="evidence" value="ECO:0007669"/>
    <property type="project" value="TreeGrafter"/>
</dbReference>
<accession>A0A7G9YBH6</accession>
<dbReference type="Pfam" id="PF00005">
    <property type="entry name" value="ABC_tran"/>
    <property type="match status" value="2"/>
</dbReference>
<evidence type="ECO:0000256" key="1">
    <source>
        <dbReference type="ARBA" id="ARBA00022741"/>
    </source>
</evidence>
<name>A0A7G9YBH6_9EURY</name>
<dbReference type="GO" id="GO:0005524">
    <property type="term" value="F:ATP binding"/>
    <property type="evidence" value="ECO:0007669"/>
    <property type="project" value="UniProtKB-KW"/>
</dbReference>
<evidence type="ECO:0000313" key="7">
    <source>
        <dbReference type="EMBL" id="QNO45629.1"/>
    </source>
</evidence>
<sequence>MTTMLEIKNLVKDYSIGSETKRALDGVSFNVDEGEIVGLIGRSGGGKSTLLNIIRGFETFNEGELRLDELKVTPDSGKEASFELKKNTAIHLQRSFALWSDYVVNDVLRKIYSLRIGYEGIPPKDLPDYDSLEEEAMRYVKMVGMEDKAWHVDYVLSGGEKQRVIIARQLAKKPKILLLDEPATMACPKTKQEVLDTLKSVNKETGLTMLCASHLPEVHKYLVDRLIWIDDGKVIDEGDPEYVLGEFLKNMPEQMPLPKISPDKREPIIQLKDVSHRFYLISVGGETLSFNSLNFAINKGEITAIVGPSGAGKTVLWKMLSGFLFPKKGEVLYRHEGEWVLMNAYHKKRMEIRRRIGIMFQEFALSPHEMILDQLAFKLGVKGQQVVEDARERAEKLGITENVLDIIYQLVDMPGTDAKEKLESLGYSPEIFGELFPRFPHTETVKYAEPIFGALDLSMDVLDKYPQELSGGEKVRAMLAITLAPHPDILLLDEPFGDLDPITLRDVTNSLKRINEQFGTTILLISHHLDFVKEVSHHAILIDDGEYIMDGEPDVVCDELVKRSGALYLQ</sequence>
<dbReference type="GO" id="GO:0016887">
    <property type="term" value="F:ATP hydrolysis activity"/>
    <property type="evidence" value="ECO:0007669"/>
    <property type="project" value="InterPro"/>
</dbReference>
<dbReference type="PANTHER" id="PTHR42764">
    <property type="entry name" value="PHOSPHONATES UTILIZATION ATP-BINDING PROTEIN PHNK-RELATED"/>
    <property type="match status" value="1"/>
</dbReference>
<dbReference type="EMBL" id="MT631102">
    <property type="protein sequence ID" value="QNO45360.1"/>
    <property type="molecule type" value="Genomic_DNA"/>
</dbReference>
<dbReference type="PANTHER" id="PTHR42764:SF1">
    <property type="entry name" value="PHOSPHONATES UTILIZATION ATP-BINDING PROTEIN PHNK-RELATED"/>
    <property type="match status" value="1"/>
</dbReference>
<feature type="domain" description="ABC transporter" evidence="3">
    <location>
        <begin position="269"/>
        <end position="569"/>
    </location>
</feature>
<dbReference type="Gene3D" id="3.40.50.300">
    <property type="entry name" value="P-loop containing nucleotide triphosphate hydrolases"/>
    <property type="match status" value="2"/>
</dbReference>
<gene>
    <name evidence="6" type="primary">btuD</name>
    <name evidence="6" type="ORF">BALIDPJP_00008</name>
    <name evidence="5" type="ORF">EOOENEJO_00008</name>
    <name evidence="7" type="ORF">JMABOEBK_00026</name>
    <name evidence="4" type="ORF">OONBJFFA_00026</name>
</gene>